<keyword evidence="1" id="KW-0472">Membrane</keyword>
<feature type="transmembrane region" description="Helical" evidence="1">
    <location>
        <begin position="73"/>
        <end position="93"/>
    </location>
</feature>
<sequence length="94" mass="10643">MHRIILPFLVVQSEDDLTTFLAVRYRFDIDSFQEGAKDMRLLNCHYCGHHLRFGPAVCTACSMPTPLANRSRFWAKVLLGTVVALVAALFVLVF</sequence>
<keyword evidence="1" id="KW-0812">Transmembrane</keyword>
<protein>
    <submittedName>
        <fullName evidence="2">Uncharacterized protein</fullName>
    </submittedName>
</protein>
<dbReference type="AlphaFoldDB" id="A0A5C4JQY3"/>
<evidence type="ECO:0000313" key="3">
    <source>
        <dbReference type="Proteomes" id="UP000307874"/>
    </source>
</evidence>
<organism evidence="2 3">
    <name type="scientific">Martelella lutilitoris</name>
    <dbReference type="NCBI Taxonomy" id="2583532"/>
    <lineage>
        <taxon>Bacteria</taxon>
        <taxon>Pseudomonadati</taxon>
        <taxon>Pseudomonadota</taxon>
        <taxon>Alphaproteobacteria</taxon>
        <taxon>Hyphomicrobiales</taxon>
        <taxon>Aurantimonadaceae</taxon>
        <taxon>Martelella</taxon>
    </lineage>
</organism>
<reference evidence="2 3" key="2">
    <citation type="submission" date="2019-06" db="EMBL/GenBank/DDBJ databases">
        <title>Martelella lutilitoris sp. nov., isolated from a tidal mudflat.</title>
        <authorList>
            <person name="Kim Y.-J."/>
        </authorList>
    </citation>
    <scope>NUCLEOTIDE SEQUENCE [LARGE SCALE GENOMIC DNA]</scope>
    <source>
        <strain evidence="2 3">GH2-6</strain>
    </source>
</reference>
<keyword evidence="1" id="KW-1133">Transmembrane helix</keyword>
<proteinExistence type="predicted"/>
<dbReference type="RefSeq" id="WP_138748261.1">
    <property type="nucleotide sequence ID" value="NZ_VCLB01000005.1"/>
</dbReference>
<accession>A0A5C4JQY3</accession>
<name>A0A5C4JQY3_9HYPH</name>
<dbReference type="OrthoDB" id="7876922at2"/>
<evidence type="ECO:0000256" key="1">
    <source>
        <dbReference type="SAM" id="Phobius"/>
    </source>
</evidence>
<dbReference type="EMBL" id="VCLB01000005">
    <property type="protein sequence ID" value="TNB47816.1"/>
    <property type="molecule type" value="Genomic_DNA"/>
</dbReference>
<evidence type="ECO:0000313" key="2">
    <source>
        <dbReference type="EMBL" id="TNB47816.1"/>
    </source>
</evidence>
<keyword evidence="3" id="KW-1185">Reference proteome</keyword>
<comment type="caution">
    <text evidence="2">The sequence shown here is derived from an EMBL/GenBank/DDBJ whole genome shotgun (WGS) entry which is preliminary data.</text>
</comment>
<dbReference type="Proteomes" id="UP000307874">
    <property type="component" value="Unassembled WGS sequence"/>
</dbReference>
<reference evidence="2 3" key="1">
    <citation type="submission" date="2019-05" db="EMBL/GenBank/DDBJ databases">
        <authorList>
            <person name="Lee S.D."/>
        </authorList>
    </citation>
    <scope>NUCLEOTIDE SEQUENCE [LARGE SCALE GENOMIC DNA]</scope>
    <source>
        <strain evidence="2 3">GH2-6</strain>
    </source>
</reference>
<gene>
    <name evidence="2" type="ORF">FF124_09480</name>
</gene>